<name>Q7UUJ6_RHOBA</name>
<dbReference type="Proteomes" id="UP000001025">
    <property type="component" value="Chromosome"/>
</dbReference>
<organism evidence="1 2">
    <name type="scientific">Rhodopirellula baltica (strain DSM 10527 / NCIMB 13988 / SH1)</name>
    <dbReference type="NCBI Taxonomy" id="243090"/>
    <lineage>
        <taxon>Bacteria</taxon>
        <taxon>Pseudomonadati</taxon>
        <taxon>Planctomycetota</taxon>
        <taxon>Planctomycetia</taxon>
        <taxon>Pirellulales</taxon>
        <taxon>Pirellulaceae</taxon>
        <taxon>Rhodopirellula</taxon>
    </lineage>
</organism>
<dbReference type="STRING" id="243090.RB3256"/>
<dbReference type="EMBL" id="BX294138">
    <property type="protein sequence ID" value="CAD73083.1"/>
    <property type="molecule type" value="Genomic_DNA"/>
</dbReference>
<dbReference type="PATRIC" id="fig|243090.15.peg.1499"/>
<dbReference type="InParanoid" id="Q7UUJ6"/>
<dbReference type="AlphaFoldDB" id="Q7UUJ6"/>
<dbReference type="KEGG" id="rba:RB3256"/>
<dbReference type="EnsemblBacteria" id="CAD73083">
    <property type="protein sequence ID" value="CAD73083"/>
    <property type="gene ID" value="RB3256"/>
</dbReference>
<keyword evidence="2" id="KW-1185">Reference proteome</keyword>
<evidence type="ECO:0000313" key="1">
    <source>
        <dbReference type="EMBL" id="CAD73083.1"/>
    </source>
</evidence>
<proteinExistence type="predicted"/>
<evidence type="ECO:0000313" key="2">
    <source>
        <dbReference type="Proteomes" id="UP000001025"/>
    </source>
</evidence>
<dbReference type="HOGENOM" id="CLU_1833617_0_0_0"/>
<protein>
    <submittedName>
        <fullName evidence="1">Uncharacterized protein</fullName>
    </submittedName>
</protein>
<sequence>MMDDFIATLNSDHGTAAIAVDGATFRDINQRLLERFFPNVKKATGKWVYNNYRWHGYAFNHETALSGDAAFECYREQTVAPFYIYHEFDDSLFDCTASAWPDVRAYDNDIYVFPHDMAWLFTTTHEMSIGLGPFFAAPST</sequence>
<dbReference type="Pfam" id="PF14101">
    <property type="entry name" value="DUF4275"/>
    <property type="match status" value="1"/>
</dbReference>
<dbReference type="InterPro" id="IPR025454">
    <property type="entry name" value="DUF4275"/>
</dbReference>
<dbReference type="RefSeq" id="WP_011119261.1">
    <property type="nucleotide sequence ID" value="NC_005027.1"/>
</dbReference>
<reference evidence="1 2" key="1">
    <citation type="journal article" date="2003" name="Proc. Natl. Acad. Sci. U.S.A.">
        <title>Complete genome sequence of the marine planctomycete Pirellula sp. strain 1.</title>
        <authorList>
            <person name="Gloeckner F.O."/>
            <person name="Kube M."/>
            <person name="Bauer M."/>
            <person name="Teeling H."/>
            <person name="Lombardot T."/>
            <person name="Ludwig W."/>
            <person name="Gade D."/>
            <person name="Beck A."/>
            <person name="Borzym K."/>
            <person name="Heitmann K."/>
            <person name="Rabus R."/>
            <person name="Schlesner H."/>
            <person name="Amann R."/>
            <person name="Reinhardt R."/>
        </authorList>
    </citation>
    <scope>NUCLEOTIDE SEQUENCE [LARGE SCALE GENOMIC DNA]</scope>
    <source>
        <strain evidence="2">DSM 10527 / NCIMB 13988 / SH1</strain>
    </source>
</reference>
<accession>Q7UUJ6</accession>
<gene>
    <name evidence="1" type="ordered locus">RB3256</name>
</gene>
<dbReference type="OrthoDB" id="279224at2"/>